<dbReference type="SUPFAM" id="SSF53613">
    <property type="entry name" value="Ribokinase-like"/>
    <property type="match status" value="1"/>
</dbReference>
<dbReference type="RefSeq" id="WP_101628616.1">
    <property type="nucleotide sequence ID" value="NZ_JBCOMK010000007.1"/>
</dbReference>
<dbReference type="EMBL" id="PKKJ01000015">
    <property type="protein sequence ID" value="PKY65756.1"/>
    <property type="molecule type" value="Genomic_DNA"/>
</dbReference>
<dbReference type="Gene3D" id="3.40.1190.20">
    <property type="match status" value="1"/>
</dbReference>
<dbReference type="PRINTS" id="PR00990">
    <property type="entry name" value="RIBOKINASE"/>
</dbReference>
<accession>A0A2I1I3P7</accession>
<organism evidence="4 5">
    <name type="scientific">Schaalia turicensis</name>
    <dbReference type="NCBI Taxonomy" id="131111"/>
    <lineage>
        <taxon>Bacteria</taxon>
        <taxon>Bacillati</taxon>
        <taxon>Actinomycetota</taxon>
        <taxon>Actinomycetes</taxon>
        <taxon>Actinomycetales</taxon>
        <taxon>Actinomycetaceae</taxon>
        <taxon>Schaalia</taxon>
    </lineage>
</organism>
<dbReference type="PANTHER" id="PTHR10584:SF166">
    <property type="entry name" value="RIBOKINASE"/>
    <property type="match status" value="1"/>
</dbReference>
<evidence type="ECO:0000313" key="5">
    <source>
        <dbReference type="Proteomes" id="UP000234545"/>
    </source>
</evidence>
<evidence type="ECO:0000313" key="4">
    <source>
        <dbReference type="EMBL" id="PKY65756.1"/>
    </source>
</evidence>
<keyword evidence="1" id="KW-0808">Transferase</keyword>
<dbReference type="InterPro" id="IPR011611">
    <property type="entry name" value="PfkB_dom"/>
</dbReference>
<protein>
    <submittedName>
        <fullName evidence="4">Fructokinase</fullName>
    </submittedName>
</protein>
<evidence type="ECO:0000256" key="2">
    <source>
        <dbReference type="ARBA" id="ARBA00022777"/>
    </source>
</evidence>
<dbReference type="InterPro" id="IPR002139">
    <property type="entry name" value="Ribo/fructo_kinase"/>
</dbReference>
<dbReference type="OrthoDB" id="9813569at2"/>
<keyword evidence="2 4" id="KW-0418">Kinase</keyword>
<evidence type="ECO:0000256" key="1">
    <source>
        <dbReference type="ARBA" id="ARBA00022679"/>
    </source>
</evidence>
<dbReference type="PANTHER" id="PTHR10584">
    <property type="entry name" value="SUGAR KINASE"/>
    <property type="match status" value="1"/>
</dbReference>
<dbReference type="GO" id="GO:0016301">
    <property type="term" value="F:kinase activity"/>
    <property type="evidence" value="ECO:0007669"/>
    <property type="project" value="UniProtKB-KW"/>
</dbReference>
<comment type="caution">
    <text evidence="4">The sequence shown here is derived from an EMBL/GenBank/DDBJ whole genome shotgun (WGS) entry which is preliminary data.</text>
</comment>
<proteinExistence type="predicted"/>
<dbReference type="Proteomes" id="UP000234545">
    <property type="component" value="Unassembled WGS sequence"/>
</dbReference>
<dbReference type="Pfam" id="PF00294">
    <property type="entry name" value="PfkB"/>
    <property type="match status" value="1"/>
</dbReference>
<name>A0A2I1I3P7_9ACTO</name>
<reference evidence="4 5" key="1">
    <citation type="submission" date="2017-12" db="EMBL/GenBank/DDBJ databases">
        <title>Phylogenetic diversity of female urinary microbiome.</title>
        <authorList>
            <person name="Thomas-White K."/>
            <person name="Wolfe A.J."/>
        </authorList>
    </citation>
    <scope>NUCLEOTIDE SEQUENCE [LARGE SCALE GENOMIC DNA]</scope>
    <source>
        <strain evidence="4 5">UMB0250</strain>
    </source>
</reference>
<gene>
    <name evidence="4" type="ORF">CYJ25_07940</name>
</gene>
<sequence length="371" mass="39532">MTSPLNTAPRICVAGPLVLALVMGPLEHEPRLGEEQIAPASSFSPGGSANRAVALARLGLNTQFLCSIGIDEAGAIVRSMLTTSRVDLSHALRVPHQAITVSLGFDGDRALTTSGDLTVPSLSTLRQAPHALVAELHVLGANSETVEKWRSNPVPPVTMLEAPPAAPIPPTWVLSECRWDSTGQWKSSDLDALDNVDVFTLNEREAMNYTHKENARQAARQLAWHVPGVIVTQGAQGATAIIEGEEFSLPAAPAKTIDTTSAGHAFSAALVWARMQGLSPEAAVSMALLASARSTETMGSFTDAPTLDGLKKWTESCDVPDGYDLAFMDFDDFTLEEETTQRPDPAEPDTDLRDDSGFELAKGIADILAQE</sequence>
<dbReference type="AlphaFoldDB" id="A0A2I1I3P7"/>
<evidence type="ECO:0000259" key="3">
    <source>
        <dbReference type="Pfam" id="PF00294"/>
    </source>
</evidence>
<feature type="domain" description="Carbohydrate kinase PfkB" evidence="3">
    <location>
        <begin position="33"/>
        <end position="306"/>
    </location>
</feature>
<dbReference type="InterPro" id="IPR029056">
    <property type="entry name" value="Ribokinase-like"/>
</dbReference>
<dbReference type="GO" id="GO:0006796">
    <property type="term" value="P:phosphate-containing compound metabolic process"/>
    <property type="evidence" value="ECO:0007669"/>
    <property type="project" value="UniProtKB-ARBA"/>
</dbReference>